<dbReference type="HAMAP" id="MF_00088">
    <property type="entry name" value="KhpA"/>
    <property type="match status" value="1"/>
</dbReference>
<dbReference type="Gene3D" id="3.30.300.20">
    <property type="match status" value="1"/>
</dbReference>
<accession>A0A0G1JWY8</accession>
<dbReference type="CDD" id="cd22533">
    <property type="entry name" value="KH-II_YlqC-like"/>
    <property type="match status" value="1"/>
</dbReference>
<comment type="subcellular location">
    <subcellularLocation>
        <location evidence="3">Cytoplasm</location>
    </subcellularLocation>
</comment>
<evidence type="ECO:0000313" key="5">
    <source>
        <dbReference type="EMBL" id="KKT40004.1"/>
    </source>
</evidence>
<comment type="function">
    <text evidence="3">A probable RNA chaperone. Forms a complex with KhpB which binds to cellular RNA and controls its expression. Plays a role in peptidoglycan (PG) homeostasis and cell length regulation.</text>
</comment>
<name>A0A0G1JWY8_9BACT</name>
<feature type="region of interest" description="Disordered" evidence="4">
    <location>
        <begin position="104"/>
        <end position="130"/>
    </location>
</feature>
<dbReference type="GO" id="GO:0009252">
    <property type="term" value="P:peptidoglycan biosynthetic process"/>
    <property type="evidence" value="ECO:0007669"/>
    <property type="project" value="UniProtKB-UniRule"/>
</dbReference>
<dbReference type="Pfam" id="PF13083">
    <property type="entry name" value="KH_KhpA-B"/>
    <property type="match status" value="1"/>
</dbReference>
<evidence type="ECO:0000256" key="3">
    <source>
        <dbReference type="HAMAP-Rule" id="MF_00088"/>
    </source>
</evidence>
<gene>
    <name evidence="3" type="primary">khpA</name>
    <name evidence="5" type="ORF">UW30_C0025G0009</name>
</gene>
<keyword evidence="2 3" id="KW-0694">RNA-binding</keyword>
<comment type="subunit">
    <text evidence="3">Forms a complex with KhpB.</text>
</comment>
<dbReference type="PANTHER" id="PTHR34654">
    <property type="entry name" value="UPF0109 PROTEIN SCO5592"/>
    <property type="match status" value="1"/>
</dbReference>
<evidence type="ECO:0000256" key="2">
    <source>
        <dbReference type="ARBA" id="ARBA00022884"/>
    </source>
</evidence>
<evidence type="ECO:0000313" key="6">
    <source>
        <dbReference type="Proteomes" id="UP000034736"/>
    </source>
</evidence>
<dbReference type="GO" id="GO:0003723">
    <property type="term" value="F:RNA binding"/>
    <property type="evidence" value="ECO:0007669"/>
    <property type="project" value="UniProtKB-UniRule"/>
</dbReference>
<dbReference type="Proteomes" id="UP000034736">
    <property type="component" value="Unassembled WGS sequence"/>
</dbReference>
<dbReference type="InterPro" id="IPR020627">
    <property type="entry name" value="KhpA"/>
</dbReference>
<comment type="similarity">
    <text evidence="3">Belongs to the KhpA RNA-binding protein family.</text>
</comment>
<sequence>MPVINERSQRALTDSKNIQMARTASPSANSDQEFLDFVVKALVDNPGAVKTTRKVDEMGVLLSVQTDKEDVGKLIGRQGNTAKALRTLLRVVGMKNHARVNLKIEEPEGSTHVPRERTSAPVDDMDDLKL</sequence>
<dbReference type="InterPro" id="IPR015946">
    <property type="entry name" value="KH_dom-like_a/b"/>
</dbReference>
<evidence type="ECO:0000256" key="4">
    <source>
        <dbReference type="SAM" id="MobiDB-lite"/>
    </source>
</evidence>
<dbReference type="GO" id="GO:0071555">
    <property type="term" value="P:cell wall organization"/>
    <property type="evidence" value="ECO:0007669"/>
    <property type="project" value="UniProtKB-KW"/>
</dbReference>
<dbReference type="EMBL" id="LCHU01000025">
    <property type="protein sequence ID" value="KKT40004.1"/>
    <property type="molecule type" value="Genomic_DNA"/>
</dbReference>
<dbReference type="AlphaFoldDB" id="A0A0G1JWY8"/>
<keyword evidence="3" id="KW-0961">Cell wall biogenesis/degradation</keyword>
<keyword evidence="1 3" id="KW-0963">Cytoplasm</keyword>
<keyword evidence="3" id="KW-0133">Cell shape</keyword>
<protein>
    <recommendedName>
        <fullName evidence="3">RNA-binding protein KhpA</fullName>
    </recommendedName>
    <alternativeName>
        <fullName evidence="3">KH-domain protein A</fullName>
    </alternativeName>
</protein>
<evidence type="ECO:0000256" key="1">
    <source>
        <dbReference type="ARBA" id="ARBA00022490"/>
    </source>
</evidence>
<proteinExistence type="inferred from homology"/>
<dbReference type="PANTHER" id="PTHR34654:SF1">
    <property type="entry name" value="RNA-BINDING PROTEIN KHPA"/>
    <property type="match status" value="1"/>
</dbReference>
<reference evidence="5 6" key="1">
    <citation type="journal article" date="2015" name="Nature">
        <title>rRNA introns, odd ribosomes, and small enigmatic genomes across a large radiation of phyla.</title>
        <authorList>
            <person name="Brown C.T."/>
            <person name="Hug L.A."/>
            <person name="Thomas B.C."/>
            <person name="Sharon I."/>
            <person name="Castelle C.J."/>
            <person name="Singh A."/>
            <person name="Wilkins M.J."/>
            <person name="Williams K.H."/>
            <person name="Banfield J.F."/>
        </authorList>
    </citation>
    <scope>NUCLEOTIDE SEQUENCE [LARGE SCALE GENOMIC DNA]</scope>
</reference>
<dbReference type="GO" id="GO:0008360">
    <property type="term" value="P:regulation of cell shape"/>
    <property type="evidence" value="ECO:0007669"/>
    <property type="project" value="UniProtKB-KW"/>
</dbReference>
<dbReference type="STRING" id="1618647.UW30_C0025G0009"/>
<dbReference type="GO" id="GO:0005737">
    <property type="term" value="C:cytoplasm"/>
    <property type="evidence" value="ECO:0007669"/>
    <property type="project" value="UniProtKB-SubCell"/>
</dbReference>
<keyword evidence="3" id="KW-0143">Chaperone</keyword>
<comment type="caution">
    <text evidence="5">The sequence shown here is derived from an EMBL/GenBank/DDBJ whole genome shotgun (WGS) entry which is preliminary data.</text>
</comment>
<organism evidence="5 6">
    <name type="scientific">Candidatus Giovannonibacteria bacterium GW2011_GWA2_44_13b</name>
    <dbReference type="NCBI Taxonomy" id="1618647"/>
    <lineage>
        <taxon>Bacteria</taxon>
        <taxon>Candidatus Giovannoniibacteriota</taxon>
    </lineage>
</organism>